<dbReference type="Pfam" id="PF13307">
    <property type="entry name" value="Helicase_C_2"/>
    <property type="match status" value="1"/>
</dbReference>
<comment type="catalytic activity">
    <reaction evidence="8">
        <text>ATP + H2O = ADP + phosphate + H(+)</text>
        <dbReference type="Rhea" id="RHEA:13065"/>
        <dbReference type="ChEBI" id="CHEBI:15377"/>
        <dbReference type="ChEBI" id="CHEBI:15378"/>
        <dbReference type="ChEBI" id="CHEBI:30616"/>
        <dbReference type="ChEBI" id="CHEBI:43474"/>
        <dbReference type="ChEBI" id="CHEBI:456216"/>
        <dbReference type="EC" id="5.6.2.3"/>
    </reaction>
</comment>
<evidence type="ECO:0000256" key="6">
    <source>
        <dbReference type="ARBA" id="ARBA00038058"/>
    </source>
</evidence>
<dbReference type="GO" id="GO:0043139">
    <property type="term" value="F:5'-3' DNA helicase activity"/>
    <property type="evidence" value="ECO:0007669"/>
    <property type="project" value="UniProtKB-EC"/>
</dbReference>
<evidence type="ECO:0000256" key="1">
    <source>
        <dbReference type="ARBA" id="ARBA00001966"/>
    </source>
</evidence>
<name>A0A516Q1R9_9ACTN</name>
<dbReference type="InterPro" id="IPR014013">
    <property type="entry name" value="Helic_SF1/SF2_ATP-bd_DinG/Rad3"/>
</dbReference>
<evidence type="ECO:0000256" key="3">
    <source>
        <dbReference type="ARBA" id="ARBA00022801"/>
    </source>
</evidence>
<dbReference type="FunFam" id="3.40.50.300:FF:000437">
    <property type="entry name" value="ATP-dependent DNA helicase DinG"/>
    <property type="match status" value="1"/>
</dbReference>
<dbReference type="GO" id="GO:0006139">
    <property type="term" value="P:nucleobase-containing compound metabolic process"/>
    <property type="evidence" value="ECO:0007669"/>
    <property type="project" value="InterPro"/>
</dbReference>
<evidence type="ECO:0000313" key="13">
    <source>
        <dbReference type="EMBL" id="QDP97161.1"/>
    </source>
</evidence>
<comment type="cofactor">
    <cofactor evidence="1">
        <name>[4Fe-4S] cluster</name>
        <dbReference type="ChEBI" id="CHEBI:49883"/>
    </cofactor>
</comment>
<comment type="similarity">
    <text evidence="6">Belongs to the helicase family. DinG subfamily.</text>
</comment>
<accession>A0A516Q1R9</accession>
<evidence type="ECO:0000256" key="11">
    <source>
        <dbReference type="SAM" id="MobiDB-lite"/>
    </source>
</evidence>
<dbReference type="SMART" id="SM00487">
    <property type="entry name" value="DEXDc"/>
    <property type="match status" value="1"/>
</dbReference>
<protein>
    <recommendedName>
        <fullName evidence="9">ATP-dependent helicase DinG</fullName>
        <ecNumber evidence="7">5.6.2.3</ecNumber>
    </recommendedName>
    <alternativeName>
        <fullName evidence="10">DNA 5'-3' helicase DinG</fullName>
    </alternativeName>
</protein>
<dbReference type="InterPro" id="IPR045028">
    <property type="entry name" value="DinG/Rad3-like"/>
</dbReference>
<keyword evidence="2" id="KW-0547">Nucleotide-binding</keyword>
<evidence type="ECO:0000256" key="8">
    <source>
        <dbReference type="ARBA" id="ARBA00048954"/>
    </source>
</evidence>
<evidence type="ECO:0000313" key="14">
    <source>
        <dbReference type="Proteomes" id="UP000319263"/>
    </source>
</evidence>
<proteinExistence type="inferred from homology"/>
<evidence type="ECO:0000259" key="12">
    <source>
        <dbReference type="PROSITE" id="PS51193"/>
    </source>
</evidence>
<dbReference type="GO" id="GO:0005524">
    <property type="term" value="F:ATP binding"/>
    <property type="evidence" value="ECO:0007669"/>
    <property type="project" value="UniProtKB-KW"/>
</dbReference>
<feature type="domain" description="Helicase ATP-binding" evidence="12">
    <location>
        <begin position="12"/>
        <end position="314"/>
    </location>
</feature>
<evidence type="ECO:0000256" key="9">
    <source>
        <dbReference type="ARBA" id="ARBA00073590"/>
    </source>
</evidence>
<gene>
    <name evidence="13" type="ORF">FOE78_15605</name>
</gene>
<dbReference type="GO" id="GO:0003676">
    <property type="term" value="F:nucleic acid binding"/>
    <property type="evidence" value="ECO:0007669"/>
    <property type="project" value="InterPro"/>
</dbReference>
<sequence length="719" mass="77147">MKPQPTAQDVLDAAVAKINGQHRPGQAAMAEAITESFHSGRHLLVQAGTGTGKSLGYLAPALIEVAAGRTDRVVVATATLALQAQLASKDIPAALDAVEAVTDRRPTASILKGRTNYACRLRVNGGAESAQGSLIDAAELAESLRATMAGQPEPADDAAAGSALGVEVLALREWAETEHERRGLADRDDAPSHTERAWQQVSIPVRECLGIQACPFGDSCFVERSREKARAADLVVTNHALLAIDAMHGRTALPEHSMIIIDEAHELVSRVTGAASAELHPTSIERVGRRALNYLEDDLALDFLESADALRNALDGVVPERIEDPQSPVIDAAQTIRAAARRVVSELTNRDKDDNDRKQAAAAVKEIFDVAERICKLDEHDVIWVADSDRTGRDVRVAPLTVAGLMRDRVFSDRTVVMTSATLKLGGDFTGVAASVGLRGSERDDQPVSSDQQAASRQASVRAGEHAGAHDDLEEGIEDDLELDTDVDQGPAPRAEGPLTWRGLDVGSPFDYRRQGIMYVARNMPRPGRDGLSEEAMAEIAELVWAAGGRTLGLFSSRRAAEAAAVYVRKQLPKMTILCQGDAQLSDLTKRFIENPEASLFGTLSLWQGVDVPGDTCQLVIIDRIPFPRPDEPLTVARQRAVTEAGGNGFMSVAATHAALLLAQGAGRLIRRGSDRGVVAVLDPRLATARYGGFLRSSMPDMWPTSDRELVIGALRRLN</sequence>
<dbReference type="Gene3D" id="3.40.50.300">
    <property type="entry name" value="P-loop containing nucleotide triphosphate hydrolases"/>
    <property type="match status" value="2"/>
</dbReference>
<evidence type="ECO:0000256" key="2">
    <source>
        <dbReference type="ARBA" id="ARBA00022741"/>
    </source>
</evidence>
<feature type="compositionally biased region" description="Low complexity" evidence="11">
    <location>
        <begin position="448"/>
        <end position="462"/>
    </location>
</feature>
<feature type="region of interest" description="Disordered" evidence="11">
    <location>
        <begin position="440"/>
        <end position="470"/>
    </location>
</feature>
<evidence type="ECO:0000256" key="4">
    <source>
        <dbReference type="ARBA" id="ARBA00022806"/>
    </source>
</evidence>
<keyword evidence="5" id="KW-0067">ATP-binding</keyword>
<dbReference type="Pfam" id="PF00270">
    <property type="entry name" value="DEAD"/>
    <property type="match status" value="1"/>
</dbReference>
<evidence type="ECO:0000256" key="10">
    <source>
        <dbReference type="ARBA" id="ARBA00079061"/>
    </source>
</evidence>
<reference evidence="13 14" key="1">
    <citation type="submission" date="2019-07" db="EMBL/GenBank/DDBJ databases">
        <title>Microlunatus dokdonensis sp. nov. isolated from the rhizospheric soil of the wild plant Elymus tsukushiensis.</title>
        <authorList>
            <person name="Ghim S.-Y."/>
            <person name="Hwang Y.-J."/>
            <person name="Son J.-S."/>
            <person name="Shin J.-H."/>
        </authorList>
    </citation>
    <scope>NUCLEOTIDE SEQUENCE [LARGE SCALE GENOMIC DNA]</scope>
    <source>
        <strain evidence="13 14">KUDC0627</strain>
    </source>
</reference>
<dbReference type="InterPro" id="IPR011545">
    <property type="entry name" value="DEAD/DEAH_box_helicase_dom"/>
</dbReference>
<dbReference type="InterPro" id="IPR006555">
    <property type="entry name" value="ATP-dep_Helicase_C"/>
</dbReference>
<keyword evidence="4 13" id="KW-0347">Helicase</keyword>
<dbReference type="SUPFAM" id="SSF52540">
    <property type="entry name" value="P-loop containing nucleoside triphosphate hydrolases"/>
    <property type="match status" value="1"/>
</dbReference>
<evidence type="ECO:0000256" key="5">
    <source>
        <dbReference type="ARBA" id="ARBA00022840"/>
    </source>
</evidence>
<dbReference type="OrthoDB" id="9805194at2"/>
<dbReference type="AlphaFoldDB" id="A0A516Q1R9"/>
<dbReference type="EMBL" id="CP041692">
    <property type="protein sequence ID" value="QDP97161.1"/>
    <property type="molecule type" value="Genomic_DNA"/>
</dbReference>
<organism evidence="13 14">
    <name type="scientific">Microlunatus elymi</name>
    <dbReference type="NCBI Taxonomy" id="2596828"/>
    <lineage>
        <taxon>Bacteria</taxon>
        <taxon>Bacillati</taxon>
        <taxon>Actinomycetota</taxon>
        <taxon>Actinomycetes</taxon>
        <taxon>Propionibacteriales</taxon>
        <taxon>Propionibacteriaceae</taxon>
        <taxon>Microlunatus</taxon>
    </lineage>
</organism>
<dbReference type="GO" id="GO:0016818">
    <property type="term" value="F:hydrolase activity, acting on acid anhydrides, in phosphorus-containing anhydrides"/>
    <property type="evidence" value="ECO:0007669"/>
    <property type="project" value="InterPro"/>
</dbReference>
<dbReference type="KEGG" id="mik:FOE78_15605"/>
<dbReference type="Proteomes" id="UP000319263">
    <property type="component" value="Chromosome"/>
</dbReference>
<dbReference type="PANTHER" id="PTHR11472">
    <property type="entry name" value="DNA REPAIR DEAD HELICASE RAD3/XP-D SUBFAMILY MEMBER"/>
    <property type="match status" value="1"/>
</dbReference>
<dbReference type="InterPro" id="IPR027417">
    <property type="entry name" value="P-loop_NTPase"/>
</dbReference>
<dbReference type="InterPro" id="IPR014001">
    <property type="entry name" value="Helicase_ATP-bd"/>
</dbReference>
<evidence type="ECO:0000256" key="7">
    <source>
        <dbReference type="ARBA" id="ARBA00044969"/>
    </source>
</evidence>
<dbReference type="SMART" id="SM00491">
    <property type="entry name" value="HELICc2"/>
    <property type="match status" value="1"/>
</dbReference>
<keyword evidence="3" id="KW-0378">Hydrolase</keyword>
<dbReference type="PROSITE" id="PS51193">
    <property type="entry name" value="HELICASE_ATP_BIND_2"/>
    <property type="match status" value="1"/>
</dbReference>
<keyword evidence="14" id="KW-1185">Reference proteome</keyword>
<dbReference type="PANTHER" id="PTHR11472:SF34">
    <property type="entry name" value="REGULATOR OF TELOMERE ELONGATION HELICASE 1"/>
    <property type="match status" value="1"/>
</dbReference>
<dbReference type="EC" id="5.6.2.3" evidence="7"/>